<protein>
    <submittedName>
        <fullName evidence="2">DgyrCDS12038</fullName>
    </submittedName>
</protein>
<evidence type="ECO:0000256" key="1">
    <source>
        <dbReference type="SAM" id="MobiDB-lite"/>
    </source>
</evidence>
<dbReference type="Pfam" id="PF07093">
    <property type="entry name" value="SGT1"/>
    <property type="match status" value="1"/>
</dbReference>
<feature type="compositionally biased region" description="Basic and acidic residues" evidence="1">
    <location>
        <begin position="552"/>
        <end position="562"/>
    </location>
</feature>
<feature type="region of interest" description="Disordered" evidence="1">
    <location>
        <begin position="542"/>
        <end position="565"/>
    </location>
</feature>
<dbReference type="OrthoDB" id="27237at2759"/>
<feature type="region of interest" description="Disordered" evidence="1">
    <location>
        <begin position="583"/>
        <end position="607"/>
    </location>
</feature>
<dbReference type="PANTHER" id="PTHR13060">
    <property type="entry name" value="SGT1 PROTEIN HSGT1 SUPPRESSOR OF GCR2"/>
    <property type="match status" value="1"/>
</dbReference>
<feature type="compositionally biased region" description="Polar residues" evidence="1">
    <location>
        <begin position="478"/>
        <end position="487"/>
    </location>
</feature>
<name>A0A7I8W588_9ANNE</name>
<dbReference type="PANTHER" id="PTHR13060:SF0">
    <property type="entry name" value="PROTEIN ECDYSONELESS HOMOLOG"/>
    <property type="match status" value="1"/>
</dbReference>
<feature type="region of interest" description="Disordered" evidence="1">
    <location>
        <begin position="474"/>
        <end position="516"/>
    </location>
</feature>
<dbReference type="AlphaFoldDB" id="A0A7I8W588"/>
<feature type="compositionally biased region" description="Acidic residues" evidence="1">
    <location>
        <begin position="489"/>
        <end position="500"/>
    </location>
</feature>
<dbReference type="EMBL" id="CAJFCJ010000019">
    <property type="protein sequence ID" value="CAD5123719.1"/>
    <property type="molecule type" value="Genomic_DNA"/>
</dbReference>
<keyword evidence="3" id="KW-1185">Reference proteome</keyword>
<proteinExistence type="predicted"/>
<sequence>MGDENEVEYFIFPQIPAEVREDEYEKYFKEIKDRILAQVFPIVSTYIWQNDSFLVDVPKDNDKDYFAGNTKFGDNIEDEWLIVYLLFELSRQNEGLVAKVWDNDGEFLLIEASNNLPEWLQSDDKAKNRVYIFKGNLHIISKSEYPVVNSPSEGVFIVRQNPLKTRASEEIQKDILHRIQAFPKKISTLLHTCHCYVPAFLGKLLDYKPQLISSIVDSFWNRDAIDMKKCATLKYFRPGTRVKRAIKMNKCMYAQLLHQNFRPDKRSGWDLPDPSSKTYKSCDLGVKLAYGAEILCSKAKTSNTTKVMTVTEGDKRWEKFKDSLRKFGYFKDEDTSTETKLNLERQAQNFYLDMVRQEDNQNRNNMATIGEEIIGLYDCLNFDIESMRKEETNILPEDDDTWLNLTPNKLDEMLAETSGTKKAEDFKINNLPFALKQFLDKKGDIDGAEIPDGDIDFQPTEFMKSLKDMDAIGKQDDNFLSDSSNSMDEYGEFSSEDEMETQAAKSKKKSQTKTDKRLEEIMAMMDEELAPTNVGKSFVKVGEEDEITGGQKEGKESKRSDNLPEVDIDLNVVKNLLESYVSQDGGAGPTSNILGSMNIRLPDPQKE</sequence>
<accession>A0A7I8W588</accession>
<evidence type="ECO:0000313" key="2">
    <source>
        <dbReference type="EMBL" id="CAD5123719.1"/>
    </source>
</evidence>
<gene>
    <name evidence="2" type="ORF">DGYR_LOCUS11364</name>
</gene>
<dbReference type="GO" id="GO:0005634">
    <property type="term" value="C:nucleus"/>
    <property type="evidence" value="ECO:0007669"/>
    <property type="project" value="TreeGrafter"/>
</dbReference>
<dbReference type="InterPro" id="IPR010770">
    <property type="entry name" value="Ecd"/>
</dbReference>
<dbReference type="Proteomes" id="UP000549394">
    <property type="component" value="Unassembled WGS sequence"/>
</dbReference>
<reference evidence="2 3" key="1">
    <citation type="submission" date="2020-08" db="EMBL/GenBank/DDBJ databases">
        <authorList>
            <person name="Hejnol A."/>
        </authorList>
    </citation>
    <scope>NUCLEOTIDE SEQUENCE [LARGE SCALE GENOMIC DNA]</scope>
</reference>
<comment type="caution">
    <text evidence="2">The sequence shown here is derived from an EMBL/GenBank/DDBJ whole genome shotgun (WGS) entry which is preliminary data.</text>
</comment>
<organism evidence="2 3">
    <name type="scientific">Dimorphilus gyrociliatus</name>
    <dbReference type="NCBI Taxonomy" id="2664684"/>
    <lineage>
        <taxon>Eukaryota</taxon>
        <taxon>Metazoa</taxon>
        <taxon>Spiralia</taxon>
        <taxon>Lophotrochozoa</taxon>
        <taxon>Annelida</taxon>
        <taxon>Polychaeta</taxon>
        <taxon>Polychaeta incertae sedis</taxon>
        <taxon>Dinophilidae</taxon>
        <taxon>Dimorphilus</taxon>
    </lineage>
</organism>
<evidence type="ECO:0000313" key="3">
    <source>
        <dbReference type="Proteomes" id="UP000549394"/>
    </source>
</evidence>